<gene>
    <name evidence="9" type="ORF">F8M41_017056</name>
</gene>
<reference evidence="9 10" key="1">
    <citation type="journal article" date="2019" name="Environ. Microbiol.">
        <title>At the nexus of three kingdoms: the genome of the mycorrhizal fungus Gigaspora margarita provides insights into plant, endobacterial and fungal interactions.</title>
        <authorList>
            <person name="Venice F."/>
            <person name="Ghignone S."/>
            <person name="Salvioli di Fossalunga A."/>
            <person name="Amselem J."/>
            <person name="Novero M."/>
            <person name="Xianan X."/>
            <person name="Sedzielewska Toro K."/>
            <person name="Morin E."/>
            <person name="Lipzen A."/>
            <person name="Grigoriev I.V."/>
            <person name="Henrissat B."/>
            <person name="Martin F.M."/>
            <person name="Bonfante P."/>
        </authorList>
    </citation>
    <scope>NUCLEOTIDE SEQUENCE [LARGE SCALE GENOMIC DNA]</scope>
    <source>
        <strain evidence="9 10">BEG34</strain>
    </source>
</reference>
<feature type="transmembrane region" description="Helical" evidence="7">
    <location>
        <begin position="136"/>
        <end position="155"/>
    </location>
</feature>
<organism evidence="9 10">
    <name type="scientific">Gigaspora margarita</name>
    <dbReference type="NCBI Taxonomy" id="4874"/>
    <lineage>
        <taxon>Eukaryota</taxon>
        <taxon>Fungi</taxon>
        <taxon>Fungi incertae sedis</taxon>
        <taxon>Mucoromycota</taxon>
        <taxon>Glomeromycotina</taxon>
        <taxon>Glomeromycetes</taxon>
        <taxon>Diversisporales</taxon>
        <taxon>Gigasporaceae</taxon>
        <taxon>Gigaspora</taxon>
    </lineage>
</organism>
<dbReference type="InterPro" id="IPR016964">
    <property type="entry name" value="Sigma2_recept"/>
</dbReference>
<dbReference type="OrthoDB" id="433124at2759"/>
<dbReference type="EMBL" id="WTPW01000384">
    <property type="protein sequence ID" value="KAF0517006.1"/>
    <property type="molecule type" value="Genomic_DNA"/>
</dbReference>
<comment type="caution">
    <text evidence="9">The sequence shown here is derived from an EMBL/GenBank/DDBJ whole genome shotgun (WGS) entry which is preliminary data.</text>
</comment>
<accession>A0A8H4ANK9</accession>
<dbReference type="Proteomes" id="UP000439903">
    <property type="component" value="Unassembled WGS sequence"/>
</dbReference>
<proteinExistence type="inferred from homology"/>
<evidence type="ECO:0000259" key="8">
    <source>
        <dbReference type="PROSITE" id="PS51751"/>
    </source>
</evidence>
<keyword evidence="3 7" id="KW-0812">Transmembrane</keyword>
<feature type="transmembrane region" description="Helical" evidence="7">
    <location>
        <begin position="63"/>
        <end position="85"/>
    </location>
</feature>
<dbReference type="GO" id="GO:0005789">
    <property type="term" value="C:endoplasmic reticulum membrane"/>
    <property type="evidence" value="ECO:0007669"/>
    <property type="project" value="UniProtKB-SubCell"/>
</dbReference>
<name>A0A8H4ANK9_GIGMA</name>
<dbReference type="PIRSF" id="PIRSF031032">
    <property type="entry name" value="TMP_97_prd"/>
    <property type="match status" value="1"/>
</dbReference>
<evidence type="ECO:0000256" key="2">
    <source>
        <dbReference type="ARBA" id="ARBA00009096"/>
    </source>
</evidence>
<keyword evidence="10" id="KW-1185">Reference proteome</keyword>
<feature type="domain" description="EXPERA" evidence="8">
    <location>
        <begin position="9"/>
        <end position="145"/>
    </location>
</feature>
<evidence type="ECO:0000256" key="1">
    <source>
        <dbReference type="ARBA" id="ARBA00004477"/>
    </source>
</evidence>
<dbReference type="InterPro" id="IPR033118">
    <property type="entry name" value="EXPERA"/>
</dbReference>
<dbReference type="InterPro" id="IPR051987">
    <property type="entry name" value="Sigma-2_receptor-like"/>
</dbReference>
<protein>
    <recommendedName>
        <fullName evidence="7">Efficient mitochondria targeting-associated protein 19</fullName>
    </recommendedName>
</protein>
<dbReference type="AlphaFoldDB" id="A0A8H4ANK9"/>
<comment type="similarity">
    <text evidence="2">Belongs to the TMEM97/sigma-2 receptor family.</text>
</comment>
<keyword evidence="6 7" id="KW-0472">Membrane</keyword>
<feature type="transmembrane region" description="Helical" evidence="7">
    <location>
        <begin position="12"/>
        <end position="33"/>
    </location>
</feature>
<dbReference type="Pfam" id="PF05241">
    <property type="entry name" value="EBP"/>
    <property type="match status" value="1"/>
</dbReference>
<dbReference type="PANTHER" id="PTHR31204">
    <property type="entry name" value="SIGMA INTRACELLULAR RECEPTOR 2"/>
    <property type="match status" value="1"/>
</dbReference>
<keyword evidence="5 7" id="KW-1133">Transmembrane helix</keyword>
<evidence type="ECO:0000313" key="10">
    <source>
        <dbReference type="Proteomes" id="UP000439903"/>
    </source>
</evidence>
<evidence type="ECO:0000256" key="6">
    <source>
        <dbReference type="ARBA" id="ARBA00023136"/>
    </source>
</evidence>
<comment type="subcellular location">
    <subcellularLocation>
        <location evidence="1">Endoplasmic reticulum membrane</location>
        <topology evidence="1">Multi-pass membrane protein</topology>
    </subcellularLocation>
</comment>
<evidence type="ECO:0000313" key="9">
    <source>
        <dbReference type="EMBL" id="KAF0517006.1"/>
    </source>
</evidence>
<sequence>MASLFSRPLDLVYVIYFISHIIASVLIDTYPLYKSFAPNVLTSLNQWYIENFNDPFFVKSPTWFISCLYMEALLIPLMIYLTIGLLKDGSSVRLPMLIYSAHVSTTTFECLSELFFGDHEELLKNQRNLLLSFYFPYFMIPFICLIDSFFIIRTIESVALQKKNK</sequence>
<dbReference type="PROSITE" id="PS51751">
    <property type="entry name" value="EXPERA"/>
    <property type="match status" value="1"/>
</dbReference>
<keyword evidence="4 7" id="KW-0256">Endoplasmic reticulum</keyword>
<evidence type="ECO:0000256" key="5">
    <source>
        <dbReference type="ARBA" id="ARBA00022989"/>
    </source>
</evidence>
<evidence type="ECO:0000256" key="7">
    <source>
        <dbReference type="PIRNR" id="PIRNR031032"/>
    </source>
</evidence>
<dbReference type="PANTHER" id="PTHR31204:SF1">
    <property type="entry name" value="SIGMA INTRACELLULAR RECEPTOR 2"/>
    <property type="match status" value="1"/>
</dbReference>
<evidence type="ECO:0000256" key="4">
    <source>
        <dbReference type="ARBA" id="ARBA00022824"/>
    </source>
</evidence>
<evidence type="ECO:0000256" key="3">
    <source>
        <dbReference type="ARBA" id="ARBA00022692"/>
    </source>
</evidence>